<sequence length="232" mass="26179">MNQTVTCGWCKITEGIVHNKRLDGIDLLMALTTSLKGRAAACITKLNLDEMSWGVVKQTLLAKFSKPKLLQDYFDEILRFQIGVKETASEAALRLWNLIERIPKTVMPEEVVTGFVIFVLCQKDNLIRRELIAHNITTRTQLFRILGGVSLKRRSDGVEANEPEAKRFRATEGFTGRCNFCGISGHRLAECRKRRDALVSVEPRDTPSTSRPLEKMTNVTCYTCGQKGRCDN</sequence>
<gene>
    <name evidence="1" type="ORF">LNINA_LOCUS14010</name>
</gene>
<comment type="caution">
    <text evidence="1">The sequence shown here is derived from an EMBL/GenBank/DDBJ whole genome shotgun (WGS) entry which is preliminary data.</text>
</comment>
<evidence type="ECO:0000313" key="2">
    <source>
        <dbReference type="Proteomes" id="UP001497472"/>
    </source>
</evidence>
<dbReference type="AlphaFoldDB" id="A0AAV1K3G8"/>
<organism evidence="1 2">
    <name type="scientific">Leptosia nina</name>
    <dbReference type="NCBI Taxonomy" id="320188"/>
    <lineage>
        <taxon>Eukaryota</taxon>
        <taxon>Metazoa</taxon>
        <taxon>Ecdysozoa</taxon>
        <taxon>Arthropoda</taxon>
        <taxon>Hexapoda</taxon>
        <taxon>Insecta</taxon>
        <taxon>Pterygota</taxon>
        <taxon>Neoptera</taxon>
        <taxon>Endopterygota</taxon>
        <taxon>Lepidoptera</taxon>
        <taxon>Glossata</taxon>
        <taxon>Ditrysia</taxon>
        <taxon>Papilionoidea</taxon>
        <taxon>Pieridae</taxon>
        <taxon>Pierinae</taxon>
        <taxon>Leptosia</taxon>
    </lineage>
</organism>
<reference evidence="1 2" key="1">
    <citation type="submission" date="2023-11" db="EMBL/GenBank/DDBJ databases">
        <authorList>
            <person name="Okamura Y."/>
        </authorList>
    </citation>
    <scope>NUCLEOTIDE SEQUENCE [LARGE SCALE GENOMIC DNA]</scope>
</reference>
<protein>
    <recommendedName>
        <fullName evidence="3">CCHC-type domain-containing protein</fullName>
    </recommendedName>
</protein>
<keyword evidence="2" id="KW-1185">Reference proteome</keyword>
<proteinExistence type="predicted"/>
<evidence type="ECO:0008006" key="3">
    <source>
        <dbReference type="Google" id="ProtNLM"/>
    </source>
</evidence>
<evidence type="ECO:0000313" key="1">
    <source>
        <dbReference type="EMBL" id="CAK1555174.1"/>
    </source>
</evidence>
<dbReference type="Proteomes" id="UP001497472">
    <property type="component" value="Unassembled WGS sequence"/>
</dbReference>
<name>A0AAV1K3G8_9NEOP</name>
<accession>A0AAV1K3G8</accession>
<dbReference type="Gene3D" id="4.10.60.10">
    <property type="entry name" value="Zinc finger, CCHC-type"/>
    <property type="match status" value="1"/>
</dbReference>
<dbReference type="EMBL" id="CAVLEF010000280">
    <property type="protein sequence ID" value="CAK1555174.1"/>
    <property type="molecule type" value="Genomic_DNA"/>
</dbReference>